<comment type="caution">
    <text evidence="1">The sequence shown here is derived from an EMBL/GenBank/DDBJ whole genome shotgun (WGS) entry which is preliminary data.</text>
</comment>
<protein>
    <submittedName>
        <fullName evidence="1">Uncharacterized protein</fullName>
    </submittedName>
</protein>
<reference evidence="1 2" key="1">
    <citation type="journal article" date="2018" name="Sci. Rep.">
        <title>Characterisation of pathogen-specific regions and novel effector candidates in Fusarium oxysporum f. sp. cepae.</title>
        <authorList>
            <person name="Armitage A.D."/>
            <person name="Taylor A."/>
            <person name="Sobczyk M.K."/>
            <person name="Baxter L."/>
            <person name="Greenfield B.P."/>
            <person name="Bates H.J."/>
            <person name="Wilson F."/>
            <person name="Jackson A.C."/>
            <person name="Ott S."/>
            <person name="Harrison R.J."/>
            <person name="Clarkson J.P."/>
        </authorList>
    </citation>
    <scope>NUCLEOTIDE SEQUENCE [LARGE SCALE GENOMIC DNA]</scope>
    <source>
        <strain evidence="1 2">Fo_A13</strain>
    </source>
</reference>
<evidence type="ECO:0000313" key="2">
    <source>
        <dbReference type="Proteomes" id="UP000285084"/>
    </source>
</evidence>
<dbReference type="EMBL" id="MRCX01000327">
    <property type="protein sequence ID" value="RKK66080.1"/>
    <property type="molecule type" value="Genomic_DNA"/>
</dbReference>
<dbReference type="AlphaFoldDB" id="A0A420MDE6"/>
<gene>
    <name evidence="1" type="ORF">BFJ69_g15729</name>
</gene>
<accession>A0A420MDE6</accession>
<name>A0A420MDE6_FUSOX</name>
<proteinExistence type="predicted"/>
<dbReference type="Proteomes" id="UP000285084">
    <property type="component" value="Unassembled WGS sequence"/>
</dbReference>
<evidence type="ECO:0000313" key="1">
    <source>
        <dbReference type="EMBL" id="RKK66080.1"/>
    </source>
</evidence>
<dbReference type="VEuPathDB" id="FungiDB:FOXG_14285"/>
<organism evidence="1 2">
    <name type="scientific">Fusarium oxysporum</name>
    <name type="common">Fusarium vascular wilt</name>
    <dbReference type="NCBI Taxonomy" id="5507"/>
    <lineage>
        <taxon>Eukaryota</taxon>
        <taxon>Fungi</taxon>
        <taxon>Dikarya</taxon>
        <taxon>Ascomycota</taxon>
        <taxon>Pezizomycotina</taxon>
        <taxon>Sordariomycetes</taxon>
        <taxon>Hypocreomycetidae</taxon>
        <taxon>Hypocreales</taxon>
        <taxon>Nectriaceae</taxon>
        <taxon>Fusarium</taxon>
        <taxon>Fusarium oxysporum species complex</taxon>
    </lineage>
</organism>
<sequence length="122" mass="14394">MIRKVYHKPYDAEPEYVADTNEKGYVWFEMGIFARWNSPSKCQVLCVDTPFDLPDQLKASLEKRPSGLNFGDPFAMHVDLIDVIIKYYDLSVWRIRHPVRKLEEMSIPPYFVKLARRGWSPK</sequence>